<evidence type="ECO:0000313" key="2">
    <source>
        <dbReference type="Proteomes" id="UP000822476"/>
    </source>
</evidence>
<dbReference type="EMBL" id="JTDE01003754">
    <property type="protein sequence ID" value="KAF7255683.1"/>
    <property type="molecule type" value="Genomic_DNA"/>
</dbReference>
<reference evidence="1" key="1">
    <citation type="submission" date="2019-07" db="EMBL/GenBank/DDBJ databases">
        <title>Annotation for the trematode Paragonimus miyazaki's.</title>
        <authorList>
            <person name="Choi Y.-J."/>
        </authorList>
    </citation>
    <scope>NUCLEOTIDE SEQUENCE</scope>
    <source>
        <strain evidence="1">Japan</strain>
    </source>
</reference>
<proteinExistence type="predicted"/>
<dbReference type="Proteomes" id="UP000822476">
    <property type="component" value="Unassembled WGS sequence"/>
</dbReference>
<name>A0A8S9YRL2_9TREM</name>
<evidence type="ECO:0000313" key="1">
    <source>
        <dbReference type="EMBL" id="KAF7255683.1"/>
    </source>
</evidence>
<sequence>MKMPPPSPSVSDDAASTYPTPKSILDYLAYASDIVLSAFSRASLTILLERLQTCLPELKLSINLTKTCGTQPVVDGLQKTTVLDSRPSTNVNRLSPS</sequence>
<organism evidence="1 2">
    <name type="scientific">Paragonimus skrjabini miyazakii</name>
    <dbReference type="NCBI Taxonomy" id="59628"/>
    <lineage>
        <taxon>Eukaryota</taxon>
        <taxon>Metazoa</taxon>
        <taxon>Spiralia</taxon>
        <taxon>Lophotrochozoa</taxon>
        <taxon>Platyhelminthes</taxon>
        <taxon>Trematoda</taxon>
        <taxon>Digenea</taxon>
        <taxon>Plagiorchiida</taxon>
        <taxon>Troglotremata</taxon>
        <taxon>Troglotrematidae</taxon>
        <taxon>Paragonimus</taxon>
    </lineage>
</organism>
<protein>
    <recommendedName>
        <fullName evidence="3">Reverse transcriptase domain-containing protein</fullName>
    </recommendedName>
</protein>
<gene>
    <name evidence="1" type="ORF">EG68_11055</name>
</gene>
<evidence type="ECO:0008006" key="3">
    <source>
        <dbReference type="Google" id="ProtNLM"/>
    </source>
</evidence>
<comment type="caution">
    <text evidence="1">The sequence shown here is derived from an EMBL/GenBank/DDBJ whole genome shotgun (WGS) entry which is preliminary data.</text>
</comment>
<accession>A0A8S9YRL2</accession>
<dbReference type="AlphaFoldDB" id="A0A8S9YRL2"/>
<keyword evidence="2" id="KW-1185">Reference proteome</keyword>